<feature type="transmembrane region" description="Helical" evidence="1">
    <location>
        <begin position="59"/>
        <end position="85"/>
    </location>
</feature>
<dbReference type="Proteomes" id="UP000294155">
    <property type="component" value="Unassembled WGS sequence"/>
</dbReference>
<keyword evidence="3" id="KW-1185">Reference proteome</keyword>
<feature type="transmembrane region" description="Helical" evidence="1">
    <location>
        <begin position="12"/>
        <end position="39"/>
    </location>
</feature>
<organism evidence="2 3">
    <name type="scientific">Hymenobacter persicinus</name>
    <dbReference type="NCBI Taxonomy" id="2025506"/>
    <lineage>
        <taxon>Bacteria</taxon>
        <taxon>Pseudomonadati</taxon>
        <taxon>Bacteroidota</taxon>
        <taxon>Cytophagia</taxon>
        <taxon>Cytophagales</taxon>
        <taxon>Hymenobacteraceae</taxon>
        <taxon>Hymenobacter</taxon>
    </lineage>
</organism>
<feature type="transmembrane region" description="Helical" evidence="1">
    <location>
        <begin position="127"/>
        <end position="148"/>
    </location>
</feature>
<evidence type="ECO:0000313" key="3">
    <source>
        <dbReference type="Proteomes" id="UP000294155"/>
    </source>
</evidence>
<feature type="transmembrane region" description="Helical" evidence="1">
    <location>
        <begin position="97"/>
        <end position="115"/>
    </location>
</feature>
<keyword evidence="1" id="KW-0812">Transmembrane</keyword>
<dbReference type="AlphaFoldDB" id="A0A4Q5LDJ3"/>
<evidence type="ECO:0000313" key="2">
    <source>
        <dbReference type="EMBL" id="RYU79724.1"/>
    </source>
</evidence>
<sequence length="161" mass="17901">MTPVPPLLPRRWRPLGCLLLTTAGQYVLILSVGTLLALVPGVGFDQAEPTQEPGEELGGLLLLTYMALRFSWPAFLGLLLTLTLLRTRGRRWPVWQRGLLLLGLTLAAALPVLHLRAAWSELLDVSLAWSVAVCRPWLVAAYLLTPWLNRRYLRSISSVTP</sequence>
<accession>A0A4Q5LDJ3</accession>
<keyword evidence="1" id="KW-0472">Membrane</keyword>
<reference evidence="2 3" key="1">
    <citation type="submission" date="2019-02" db="EMBL/GenBank/DDBJ databases">
        <title>Bacterial novel species isolated from soil.</title>
        <authorList>
            <person name="Jung H.-Y."/>
        </authorList>
    </citation>
    <scope>NUCLEOTIDE SEQUENCE [LARGE SCALE GENOMIC DNA]</scope>
    <source>
        <strain evidence="2 3">1-3-3-3</strain>
    </source>
</reference>
<keyword evidence="1" id="KW-1133">Transmembrane helix</keyword>
<dbReference type="OrthoDB" id="9983307at2"/>
<protein>
    <submittedName>
        <fullName evidence="2">Uncharacterized protein</fullName>
    </submittedName>
</protein>
<dbReference type="RefSeq" id="WP_129920995.1">
    <property type="nucleotide sequence ID" value="NZ_SEWE01000017.1"/>
</dbReference>
<name>A0A4Q5LDJ3_9BACT</name>
<gene>
    <name evidence="2" type="ORF">EWM57_09950</name>
</gene>
<comment type="caution">
    <text evidence="2">The sequence shown here is derived from an EMBL/GenBank/DDBJ whole genome shotgun (WGS) entry which is preliminary data.</text>
</comment>
<dbReference type="EMBL" id="SEWE01000017">
    <property type="protein sequence ID" value="RYU79724.1"/>
    <property type="molecule type" value="Genomic_DNA"/>
</dbReference>
<evidence type="ECO:0000256" key="1">
    <source>
        <dbReference type="SAM" id="Phobius"/>
    </source>
</evidence>
<proteinExistence type="predicted"/>